<evidence type="ECO:0000313" key="4">
    <source>
        <dbReference type="EMBL" id="OKZ38277.1"/>
    </source>
</evidence>
<evidence type="ECO:0000259" key="3">
    <source>
        <dbReference type="Pfam" id="PF07804"/>
    </source>
</evidence>
<dbReference type="AlphaFoldDB" id="A0A1Q6IC25"/>
<feature type="domain" description="HipA-like C-terminal" evidence="3">
    <location>
        <begin position="7"/>
        <end position="214"/>
    </location>
</feature>
<dbReference type="Pfam" id="PF07804">
    <property type="entry name" value="HipA_C"/>
    <property type="match status" value="1"/>
</dbReference>
<reference evidence="4 5" key="1">
    <citation type="journal article" date="2016" name="Nat. Biotechnol.">
        <title>Measurement of bacterial replication rates in microbial communities.</title>
        <authorList>
            <person name="Brown C.T."/>
            <person name="Olm M.R."/>
            <person name="Thomas B.C."/>
            <person name="Banfield J.F."/>
        </authorList>
    </citation>
    <scope>NUCLEOTIDE SEQUENCE [LARGE SCALE GENOMIC DNA]</scope>
    <source>
        <strain evidence="4">45_41</strain>
    </source>
</reference>
<proteinExistence type="predicted"/>
<comment type="caution">
    <text evidence="4">The sequence shown here is derived from an EMBL/GenBank/DDBJ whole genome shotgun (WGS) entry which is preliminary data.</text>
</comment>
<keyword evidence="2" id="KW-0418">Kinase</keyword>
<organism evidence="4 5">
    <name type="scientific">Bacteroides uniformis</name>
    <dbReference type="NCBI Taxonomy" id="820"/>
    <lineage>
        <taxon>Bacteria</taxon>
        <taxon>Pseudomonadati</taxon>
        <taxon>Bacteroidota</taxon>
        <taxon>Bacteroidia</taxon>
        <taxon>Bacteroidales</taxon>
        <taxon>Bacteroidaceae</taxon>
        <taxon>Bacteroides</taxon>
    </lineage>
</organism>
<dbReference type="Gene3D" id="1.10.1070.20">
    <property type="match status" value="1"/>
</dbReference>
<sequence>MIVQGVSVTGDAPKVIVRIHDRKEGRHYFKRNKHRWSIYIAKTGHKWYPVESLTEYLLNLLGKDFGLNMAESSVAMIGGQLRFLSKYFLSSQWEELVHGADIFAGFLGDRELVEQIEEQALSRDLFTLQFVENAVEYLFPFQKDEIMNSLVRLLLYDAWVGNNDRHFYNWGIVRSIRQSFTPYFSPVYDTARGLFWNDDEDKIARRTGNAQEKERYIRKYCKLSRPKLGWEGEKDLNHFKLVEKIYNNEFYISKSEIKELFLHSVLDKMFVTIDRNFSHLFSERRIRLIKDCLEYRYNEINKLLI</sequence>
<dbReference type="EMBL" id="MNQU01000081">
    <property type="protein sequence ID" value="OKZ38277.1"/>
    <property type="molecule type" value="Genomic_DNA"/>
</dbReference>
<keyword evidence="1" id="KW-0808">Transferase</keyword>
<accession>A0A1Q6IC25</accession>
<evidence type="ECO:0000256" key="2">
    <source>
        <dbReference type="ARBA" id="ARBA00022777"/>
    </source>
</evidence>
<dbReference type="Proteomes" id="UP000186549">
    <property type="component" value="Unassembled WGS sequence"/>
</dbReference>
<protein>
    <recommendedName>
        <fullName evidence="3">HipA-like C-terminal domain-containing protein</fullName>
    </recommendedName>
</protein>
<gene>
    <name evidence="4" type="ORF">BHV79_04135</name>
</gene>
<name>A0A1Q6IC25_BACUN</name>
<evidence type="ECO:0000313" key="5">
    <source>
        <dbReference type="Proteomes" id="UP000186549"/>
    </source>
</evidence>
<dbReference type="InterPro" id="IPR012893">
    <property type="entry name" value="HipA-like_C"/>
</dbReference>
<evidence type="ECO:0000256" key="1">
    <source>
        <dbReference type="ARBA" id="ARBA00022679"/>
    </source>
</evidence>
<dbReference type="GO" id="GO:0016301">
    <property type="term" value="F:kinase activity"/>
    <property type="evidence" value="ECO:0007669"/>
    <property type="project" value="UniProtKB-KW"/>
</dbReference>